<dbReference type="Pfam" id="PF13424">
    <property type="entry name" value="TPR_12"/>
    <property type="match status" value="1"/>
</dbReference>
<name>A0ABV0JDL8_9CYAN</name>
<reference evidence="5 6" key="1">
    <citation type="submission" date="2022-04" db="EMBL/GenBank/DDBJ databases">
        <title>Positive selection, recombination, and allopatry shape intraspecific diversity of widespread and dominant cyanobacteria.</title>
        <authorList>
            <person name="Wei J."/>
            <person name="Shu W."/>
            <person name="Hu C."/>
        </authorList>
    </citation>
    <scope>NUCLEOTIDE SEQUENCE [LARGE SCALE GENOMIC DNA]</scope>
    <source>
        <strain evidence="5 6">GB2-A4</strain>
    </source>
</reference>
<keyword evidence="4" id="KW-0802">TPR repeat</keyword>
<evidence type="ECO:0000256" key="4">
    <source>
        <dbReference type="PROSITE-ProRule" id="PRU00339"/>
    </source>
</evidence>
<dbReference type="PANTHER" id="PTHR45954:SF1">
    <property type="entry name" value="LD33695P"/>
    <property type="match status" value="1"/>
</dbReference>
<evidence type="ECO:0000313" key="6">
    <source>
        <dbReference type="Proteomes" id="UP001464891"/>
    </source>
</evidence>
<organism evidence="5 6">
    <name type="scientific">Trichocoleus desertorum GB2-A4</name>
    <dbReference type="NCBI Taxonomy" id="2933944"/>
    <lineage>
        <taxon>Bacteria</taxon>
        <taxon>Bacillati</taxon>
        <taxon>Cyanobacteriota</taxon>
        <taxon>Cyanophyceae</taxon>
        <taxon>Leptolyngbyales</taxon>
        <taxon>Trichocoleusaceae</taxon>
        <taxon>Trichocoleus</taxon>
    </lineage>
</organism>
<dbReference type="InterPro" id="IPR011990">
    <property type="entry name" value="TPR-like_helical_dom_sf"/>
</dbReference>
<dbReference type="PROSITE" id="PS50005">
    <property type="entry name" value="TPR"/>
    <property type="match status" value="1"/>
</dbReference>
<protein>
    <submittedName>
        <fullName evidence="5">Tetratricopeptide repeat protein</fullName>
    </submittedName>
</protein>
<evidence type="ECO:0000256" key="3">
    <source>
        <dbReference type="ARBA" id="ARBA00022737"/>
    </source>
</evidence>
<evidence type="ECO:0000256" key="2">
    <source>
        <dbReference type="ARBA" id="ARBA00022490"/>
    </source>
</evidence>
<comment type="subcellular location">
    <subcellularLocation>
        <location evidence="1">Cytoplasm</location>
    </subcellularLocation>
</comment>
<dbReference type="SUPFAM" id="SSF48452">
    <property type="entry name" value="TPR-like"/>
    <property type="match status" value="1"/>
</dbReference>
<keyword evidence="2" id="KW-0963">Cytoplasm</keyword>
<dbReference type="Proteomes" id="UP001464891">
    <property type="component" value="Unassembled WGS sequence"/>
</dbReference>
<comment type="caution">
    <text evidence="5">The sequence shown here is derived from an EMBL/GenBank/DDBJ whole genome shotgun (WGS) entry which is preliminary data.</text>
</comment>
<proteinExistence type="predicted"/>
<dbReference type="PANTHER" id="PTHR45954">
    <property type="entry name" value="LD33695P"/>
    <property type="match status" value="1"/>
</dbReference>
<dbReference type="Gene3D" id="1.25.40.10">
    <property type="entry name" value="Tetratricopeptide repeat domain"/>
    <property type="match status" value="2"/>
</dbReference>
<dbReference type="InterPro" id="IPR019734">
    <property type="entry name" value="TPR_rpt"/>
</dbReference>
<dbReference type="EMBL" id="JAMPKM010000017">
    <property type="protein sequence ID" value="MEP0819888.1"/>
    <property type="molecule type" value="Genomic_DNA"/>
</dbReference>
<keyword evidence="3" id="KW-0677">Repeat</keyword>
<dbReference type="InterPro" id="IPR052386">
    <property type="entry name" value="GPSM"/>
</dbReference>
<gene>
    <name evidence="5" type="ORF">NC998_22555</name>
</gene>
<evidence type="ECO:0000313" key="5">
    <source>
        <dbReference type="EMBL" id="MEP0819888.1"/>
    </source>
</evidence>
<dbReference type="RefSeq" id="WP_190432892.1">
    <property type="nucleotide sequence ID" value="NZ_JAMPKM010000017.1"/>
</dbReference>
<feature type="repeat" description="TPR" evidence="4">
    <location>
        <begin position="361"/>
        <end position="394"/>
    </location>
</feature>
<sequence>MADPVSGATPLASRYLELIDRIVETTLKGKIRSKEQVYQMLLQEVSAGTGEIFERCLGDRLTAAQRQVEIQTDELKLAKANRVLRALQTIQGEWERWQEQNQATEMLTTAVRQVVAAEPEQRLTTLIQVTDPNRGQIVTLQQWQQLAKALQQQAATITETDSQQQIEQLATGIGRGIAAWRRLEDHLVGWIYDQNQGQLGFEGVPGQRGPWALWAKQVGSPMPQSLFQALAHEQSAAEWGRHQTVDLEDWVELTVILRGLQQGLVTWFDKLVYDSKVGSKLSISTFLAFAVLWSQMGVGLGDRFANAAFQSTLQILRTFAQREYFPLYGGIFASFAGNYLRDALNYLDEPLRRAEGTQEKARILTLLGYSFRAQGQYDRAQNFHQQALELARTAGDRPCEIANFNHLSRACVSEKNYAEAINYSQRALILSRQAGDRLGEANALANLGYSEVLQAQQLEQVEPETYESAIDYLQQGLKLSERLGDRQSQALCLSSLGIAHIVLDQSQIAIAYLEGGIQAAQFSGDVYLQARNLAHLAEAYYRLQNLEKSVYSGCLGMYLLEQIASSEWRQPAGLLMILQGQMGEAGFQAALEQYRRQIASVIGVDGYDHIPQLLEQYRHST</sequence>
<keyword evidence="6" id="KW-1185">Reference proteome</keyword>
<accession>A0ABV0JDL8</accession>
<evidence type="ECO:0000256" key="1">
    <source>
        <dbReference type="ARBA" id="ARBA00004496"/>
    </source>
</evidence>
<dbReference type="SMART" id="SM00028">
    <property type="entry name" value="TPR"/>
    <property type="match status" value="4"/>
</dbReference>